<comment type="caution">
    <text evidence="1">The sequence shown here is derived from an EMBL/GenBank/DDBJ whole genome shotgun (WGS) entry which is preliminary data.</text>
</comment>
<dbReference type="Gene3D" id="3.10.20.30">
    <property type="match status" value="1"/>
</dbReference>
<dbReference type="InterPro" id="IPR016155">
    <property type="entry name" value="Mopterin_synth/thiamin_S_b"/>
</dbReference>
<sequence>MSNLPITITVKLFAAYQEAEGLSELKLEFPKESSVSQVLERLSATNRSMDDRTRFAINKEFALAPPHSKTVMKSSLFPLSALPLSPRTLPRGRSVCHRAGDRAKLRTEASLRSKEVLKLLGRNCFT</sequence>
<accession>A0ABX2D5D3</accession>
<evidence type="ECO:0000313" key="2">
    <source>
        <dbReference type="Proteomes" id="UP000702425"/>
    </source>
</evidence>
<protein>
    <submittedName>
        <fullName evidence="1">Uncharacterized protein</fullName>
    </submittedName>
</protein>
<dbReference type="InterPro" id="IPR012675">
    <property type="entry name" value="Beta-grasp_dom_sf"/>
</dbReference>
<dbReference type="InterPro" id="IPR003749">
    <property type="entry name" value="ThiS/MoaD-like"/>
</dbReference>
<organism evidence="1 2">
    <name type="scientific">Microcoleus asticus IPMA8</name>
    <dbReference type="NCBI Taxonomy" id="2563858"/>
    <lineage>
        <taxon>Bacteria</taxon>
        <taxon>Bacillati</taxon>
        <taxon>Cyanobacteriota</taxon>
        <taxon>Cyanophyceae</taxon>
        <taxon>Oscillatoriophycideae</taxon>
        <taxon>Oscillatoriales</taxon>
        <taxon>Microcoleaceae</taxon>
        <taxon>Microcoleus</taxon>
        <taxon>Microcoleus asticus</taxon>
    </lineage>
</organism>
<dbReference type="SUPFAM" id="SSF54285">
    <property type="entry name" value="MoaD/ThiS"/>
    <property type="match status" value="1"/>
</dbReference>
<dbReference type="EMBL" id="SRRZ01000147">
    <property type="protein sequence ID" value="NQE37711.1"/>
    <property type="molecule type" value="Genomic_DNA"/>
</dbReference>
<name>A0ABX2D5D3_9CYAN</name>
<dbReference type="Pfam" id="PF02597">
    <property type="entry name" value="ThiS"/>
    <property type="match status" value="1"/>
</dbReference>
<reference evidence="1 2" key="1">
    <citation type="journal article" date="2020" name="Sci. Rep.">
        <title>A novel cyanobacterial geosmin producer, revising GeoA distribution and dispersion patterns in Bacteria.</title>
        <authorList>
            <person name="Churro C."/>
            <person name="Semedo-Aguiar A.P."/>
            <person name="Silva A.D."/>
            <person name="Pereira-Leal J.B."/>
            <person name="Leite R.B."/>
        </authorList>
    </citation>
    <scope>NUCLEOTIDE SEQUENCE [LARGE SCALE GENOMIC DNA]</scope>
    <source>
        <strain evidence="1 2">IPMA8</strain>
    </source>
</reference>
<gene>
    <name evidence="1" type="ORF">E5S67_05486</name>
</gene>
<dbReference type="Proteomes" id="UP000702425">
    <property type="component" value="Unassembled WGS sequence"/>
</dbReference>
<evidence type="ECO:0000313" key="1">
    <source>
        <dbReference type="EMBL" id="NQE37711.1"/>
    </source>
</evidence>
<keyword evidence="2" id="KW-1185">Reference proteome</keyword>
<dbReference type="RefSeq" id="WP_339382743.1">
    <property type="nucleotide sequence ID" value="NZ_CAWPPK010000054.1"/>
</dbReference>
<proteinExistence type="predicted"/>